<organism evidence="5 6">
    <name type="scientific">Dyella telluris</name>
    <dbReference type="NCBI Taxonomy" id="2763498"/>
    <lineage>
        <taxon>Bacteria</taxon>
        <taxon>Pseudomonadati</taxon>
        <taxon>Pseudomonadota</taxon>
        <taxon>Gammaproteobacteria</taxon>
        <taxon>Lysobacterales</taxon>
        <taxon>Rhodanobacteraceae</taxon>
        <taxon>Dyella</taxon>
    </lineage>
</organism>
<dbReference type="PROSITE" id="PS01124">
    <property type="entry name" value="HTH_ARAC_FAMILY_2"/>
    <property type="match status" value="1"/>
</dbReference>
<protein>
    <submittedName>
        <fullName evidence="5">Helix-turn-helix transcriptional regulator</fullName>
    </submittedName>
</protein>
<evidence type="ECO:0000256" key="1">
    <source>
        <dbReference type="ARBA" id="ARBA00023015"/>
    </source>
</evidence>
<dbReference type="InterPro" id="IPR009057">
    <property type="entry name" value="Homeodomain-like_sf"/>
</dbReference>
<dbReference type="RefSeq" id="WP_187056773.1">
    <property type="nucleotide sequence ID" value="NZ_CP060412.1"/>
</dbReference>
<dbReference type="GO" id="GO:0043565">
    <property type="term" value="F:sequence-specific DNA binding"/>
    <property type="evidence" value="ECO:0007669"/>
    <property type="project" value="InterPro"/>
</dbReference>
<reference evidence="5 6" key="1">
    <citation type="submission" date="2020-08" db="EMBL/GenBank/DDBJ databases">
        <title>Dyella sp. G9 isolated from forest soil.</title>
        <authorList>
            <person name="Fu J."/>
            <person name="Qiu L."/>
        </authorList>
    </citation>
    <scope>NUCLEOTIDE SEQUENCE [LARGE SCALE GENOMIC DNA]</scope>
    <source>
        <strain evidence="5 6">G9</strain>
    </source>
</reference>
<dbReference type="SMART" id="SM00342">
    <property type="entry name" value="HTH_ARAC"/>
    <property type="match status" value="1"/>
</dbReference>
<dbReference type="Pfam" id="PF12833">
    <property type="entry name" value="HTH_18"/>
    <property type="match status" value="1"/>
</dbReference>
<dbReference type="EMBL" id="CP060412">
    <property type="protein sequence ID" value="QNK01311.1"/>
    <property type="molecule type" value="Genomic_DNA"/>
</dbReference>
<evidence type="ECO:0000259" key="4">
    <source>
        <dbReference type="PROSITE" id="PS01124"/>
    </source>
</evidence>
<dbReference type="KEGG" id="dtl:H8F01_20085"/>
<keyword evidence="2" id="KW-0238">DNA-binding</keyword>
<evidence type="ECO:0000313" key="5">
    <source>
        <dbReference type="EMBL" id="QNK01311.1"/>
    </source>
</evidence>
<dbReference type="SUPFAM" id="SSF46689">
    <property type="entry name" value="Homeodomain-like"/>
    <property type="match status" value="2"/>
</dbReference>
<evidence type="ECO:0000256" key="3">
    <source>
        <dbReference type="ARBA" id="ARBA00023163"/>
    </source>
</evidence>
<dbReference type="InterPro" id="IPR050204">
    <property type="entry name" value="AraC_XylS_family_regulators"/>
</dbReference>
<name>A0A7G8Q3F3_9GAMM</name>
<keyword evidence="3" id="KW-0804">Transcription</keyword>
<dbReference type="PRINTS" id="PR00032">
    <property type="entry name" value="HTHARAC"/>
</dbReference>
<dbReference type="AlphaFoldDB" id="A0A7G8Q3F3"/>
<sequence>MCSAYGTRLGQSFGVSSLATLLATPVRKAVFAMTDVRLNTPMERPTAPLPRDRAYVIAVNLLPLQDHEMWIEGRSVSRGPLQEGAVMVADLQQNPTFYAVGPFHSIWLQVPMDGLAINDGAMDGVLSCATGEAIADPFVVVLARTMLAMVNCGHRPSQTLVDHLFLALRGHLLDTYGAMPASQPRNANRGLLPWQHRRATALITEHLASGISLQSMADACQLAPSTFLRAFRNTFGETPHQWLIGKRIDKALDLMVDRCISLADIALSVGFADQSHFTRVFVGRMGVSPGAWRSASRGKALAAAE</sequence>
<gene>
    <name evidence="5" type="ORF">H8F01_20085</name>
</gene>
<dbReference type="PANTHER" id="PTHR46796">
    <property type="entry name" value="HTH-TYPE TRANSCRIPTIONAL ACTIVATOR RHAS-RELATED"/>
    <property type="match status" value="1"/>
</dbReference>
<proteinExistence type="predicted"/>
<dbReference type="PANTHER" id="PTHR46796:SF14">
    <property type="entry name" value="TRANSCRIPTIONAL REGULATORY PROTEIN"/>
    <property type="match status" value="1"/>
</dbReference>
<dbReference type="InterPro" id="IPR020449">
    <property type="entry name" value="Tscrpt_reg_AraC-type_HTH"/>
</dbReference>
<dbReference type="InterPro" id="IPR018060">
    <property type="entry name" value="HTH_AraC"/>
</dbReference>
<dbReference type="GO" id="GO:0003700">
    <property type="term" value="F:DNA-binding transcription factor activity"/>
    <property type="evidence" value="ECO:0007669"/>
    <property type="project" value="InterPro"/>
</dbReference>
<evidence type="ECO:0000313" key="6">
    <source>
        <dbReference type="Proteomes" id="UP000515873"/>
    </source>
</evidence>
<dbReference type="Gene3D" id="1.10.10.60">
    <property type="entry name" value="Homeodomain-like"/>
    <property type="match status" value="1"/>
</dbReference>
<keyword evidence="6" id="KW-1185">Reference proteome</keyword>
<feature type="domain" description="HTH araC/xylS-type" evidence="4">
    <location>
        <begin position="197"/>
        <end position="295"/>
    </location>
</feature>
<dbReference type="Proteomes" id="UP000515873">
    <property type="component" value="Chromosome"/>
</dbReference>
<evidence type="ECO:0000256" key="2">
    <source>
        <dbReference type="ARBA" id="ARBA00023125"/>
    </source>
</evidence>
<keyword evidence="1" id="KW-0805">Transcription regulation</keyword>
<accession>A0A7G8Q3F3</accession>